<organism evidence="2 3">
    <name type="scientific">Salix dunnii</name>
    <dbReference type="NCBI Taxonomy" id="1413687"/>
    <lineage>
        <taxon>Eukaryota</taxon>
        <taxon>Viridiplantae</taxon>
        <taxon>Streptophyta</taxon>
        <taxon>Embryophyta</taxon>
        <taxon>Tracheophyta</taxon>
        <taxon>Spermatophyta</taxon>
        <taxon>Magnoliopsida</taxon>
        <taxon>eudicotyledons</taxon>
        <taxon>Gunneridae</taxon>
        <taxon>Pentapetalae</taxon>
        <taxon>rosids</taxon>
        <taxon>fabids</taxon>
        <taxon>Malpighiales</taxon>
        <taxon>Salicaceae</taxon>
        <taxon>Saliceae</taxon>
        <taxon>Salix</taxon>
    </lineage>
</organism>
<protein>
    <recommendedName>
        <fullName evidence="4">Secreted protein</fullName>
    </recommendedName>
</protein>
<accession>A0A835KAL7</accession>
<sequence length="100" mass="11402">MRSNQNNSMMLPCALFTFIHLTLLSAALQQARRRLRRFLDLMADVRLIQQHLLKAERERDSSEKGDFARGCCCNKSSREAWLCTNRQEAVLFSVLGGGEA</sequence>
<feature type="chain" id="PRO_5033061641" description="Secreted protein" evidence="1">
    <location>
        <begin position="27"/>
        <end position="100"/>
    </location>
</feature>
<feature type="signal peptide" evidence="1">
    <location>
        <begin position="1"/>
        <end position="26"/>
    </location>
</feature>
<evidence type="ECO:0000313" key="3">
    <source>
        <dbReference type="Proteomes" id="UP000657918"/>
    </source>
</evidence>
<evidence type="ECO:0000256" key="1">
    <source>
        <dbReference type="SAM" id="SignalP"/>
    </source>
</evidence>
<dbReference type="Proteomes" id="UP000657918">
    <property type="component" value="Unassembled WGS sequence"/>
</dbReference>
<keyword evidence="1" id="KW-0732">Signal</keyword>
<evidence type="ECO:0000313" key="2">
    <source>
        <dbReference type="EMBL" id="KAF9685008.1"/>
    </source>
</evidence>
<reference evidence="2 3" key="1">
    <citation type="submission" date="2020-10" db="EMBL/GenBank/DDBJ databases">
        <title>Plant Genome Project.</title>
        <authorList>
            <person name="Zhang R.-G."/>
        </authorList>
    </citation>
    <scope>NUCLEOTIDE SEQUENCE [LARGE SCALE GENOMIC DNA]</scope>
    <source>
        <strain evidence="2">FAFU-HL-1</strain>
        <tissue evidence="2">Leaf</tissue>
    </source>
</reference>
<proteinExistence type="predicted"/>
<evidence type="ECO:0008006" key="4">
    <source>
        <dbReference type="Google" id="ProtNLM"/>
    </source>
</evidence>
<name>A0A835KAL7_9ROSI</name>
<keyword evidence="3" id="KW-1185">Reference proteome</keyword>
<dbReference type="AlphaFoldDB" id="A0A835KAL7"/>
<gene>
    <name evidence="2" type="ORF">SADUNF_Sadunf03G0009600</name>
</gene>
<comment type="caution">
    <text evidence="2">The sequence shown here is derived from an EMBL/GenBank/DDBJ whole genome shotgun (WGS) entry which is preliminary data.</text>
</comment>
<dbReference type="EMBL" id="JADGMS010000003">
    <property type="protein sequence ID" value="KAF9685008.1"/>
    <property type="molecule type" value="Genomic_DNA"/>
</dbReference>